<feature type="region of interest" description="Disordered" evidence="1">
    <location>
        <begin position="97"/>
        <end position="117"/>
    </location>
</feature>
<dbReference type="InterPro" id="IPR006671">
    <property type="entry name" value="Cyclin_N"/>
</dbReference>
<reference evidence="3 4" key="2">
    <citation type="submission" date="2018-11" db="EMBL/GenBank/DDBJ databases">
        <authorList>
            <consortium name="Pathogen Informatics"/>
        </authorList>
    </citation>
    <scope>NUCLEOTIDE SEQUENCE [LARGE SCALE GENOMIC DNA]</scope>
</reference>
<feature type="compositionally biased region" description="Basic and acidic residues" evidence="1">
    <location>
        <begin position="97"/>
        <end position="107"/>
    </location>
</feature>
<organism evidence="5">
    <name type="scientific">Taenia asiatica</name>
    <name type="common">Asian tapeworm</name>
    <dbReference type="NCBI Taxonomy" id="60517"/>
    <lineage>
        <taxon>Eukaryota</taxon>
        <taxon>Metazoa</taxon>
        <taxon>Spiralia</taxon>
        <taxon>Lophotrochozoa</taxon>
        <taxon>Platyhelminthes</taxon>
        <taxon>Cestoda</taxon>
        <taxon>Eucestoda</taxon>
        <taxon>Cyclophyllidea</taxon>
        <taxon>Taeniidae</taxon>
        <taxon>Taenia</taxon>
    </lineage>
</organism>
<keyword evidence="4" id="KW-1185">Reference proteome</keyword>
<gene>
    <name evidence="3" type="ORF">TASK_LOCUS1914</name>
</gene>
<dbReference type="PANTHER" id="PTHR10177">
    <property type="entry name" value="CYCLINS"/>
    <property type="match status" value="1"/>
</dbReference>
<dbReference type="SUPFAM" id="SSF47954">
    <property type="entry name" value="Cyclin-like"/>
    <property type="match status" value="1"/>
</dbReference>
<dbReference type="Gene3D" id="1.10.472.10">
    <property type="entry name" value="Cyclin-like"/>
    <property type="match status" value="2"/>
</dbReference>
<dbReference type="InterPro" id="IPR039361">
    <property type="entry name" value="Cyclin"/>
</dbReference>
<dbReference type="OrthoDB" id="6272950at2759"/>
<evidence type="ECO:0000313" key="5">
    <source>
        <dbReference type="WBParaSite" id="TASK_0000191301-mRNA-1"/>
    </source>
</evidence>
<evidence type="ECO:0000256" key="1">
    <source>
        <dbReference type="SAM" id="MobiDB-lite"/>
    </source>
</evidence>
<protein>
    <submittedName>
        <fullName evidence="5">Cyclin N-terminal domain-containing protein</fullName>
    </submittedName>
</protein>
<proteinExistence type="predicted"/>
<evidence type="ECO:0000259" key="2">
    <source>
        <dbReference type="Pfam" id="PF00134"/>
    </source>
</evidence>
<evidence type="ECO:0000313" key="3">
    <source>
        <dbReference type="EMBL" id="VDK23917.1"/>
    </source>
</evidence>
<name>A0A0R3VWW9_TAEAS</name>
<dbReference type="WBParaSite" id="TASK_0000191301-mRNA-1">
    <property type="protein sequence ID" value="TASK_0000191301-mRNA-1"/>
    <property type="gene ID" value="TASK_0000191301"/>
</dbReference>
<feature type="region of interest" description="Disordered" evidence="1">
    <location>
        <begin position="43"/>
        <end position="66"/>
    </location>
</feature>
<dbReference type="Proteomes" id="UP000282613">
    <property type="component" value="Unassembled WGS sequence"/>
</dbReference>
<reference evidence="5" key="1">
    <citation type="submission" date="2017-02" db="UniProtKB">
        <authorList>
            <consortium name="WormBaseParasite"/>
        </authorList>
    </citation>
    <scope>IDENTIFICATION</scope>
</reference>
<evidence type="ECO:0000313" key="4">
    <source>
        <dbReference type="Proteomes" id="UP000282613"/>
    </source>
</evidence>
<feature type="region of interest" description="Disordered" evidence="1">
    <location>
        <begin position="1"/>
        <end position="24"/>
    </location>
</feature>
<dbReference type="Pfam" id="PF00134">
    <property type="entry name" value="Cyclin_N"/>
    <property type="match status" value="1"/>
</dbReference>
<dbReference type="InterPro" id="IPR036915">
    <property type="entry name" value="Cyclin-like_sf"/>
</dbReference>
<dbReference type="AlphaFoldDB" id="A0A0R3VWW9"/>
<sequence>DEEDAQADITRSPQAKRLHTTEGRLPSNESFCELVEAITIISHDGSRNHDHSKVEQHATTADESQPLEEAPNLAAEEQYVSPADASLPQERSLNLAIDERRNQREENPLGALTTRDYDDPLTRSDLQNYLRSLRGNFELDRQYMQAYNSQFLSRCDIAPEFRECLVQWMIQVHMWMAIPVRTLHVAVGLMDLYTWLRPILPQEYQLLALGAIKLATRIREPGVTMSDLALCKSAAAAYTPAQLAKMEANLEECVGNRINFPTPYTFLEHYIIGLSDFSPANHIATAPVTTVFLKDYYTISAHISGTMADGEAPFYSNSRKDEGALDVTQVSLNPSMTCLQNDHSLLLVTKYADGMASNGT</sequence>
<accession>A0A0R3VWW9</accession>
<dbReference type="STRING" id="60517.A0A0R3VWW9"/>
<feature type="compositionally biased region" description="Basic and acidic residues" evidence="1">
    <location>
        <begin position="44"/>
        <end position="56"/>
    </location>
</feature>
<dbReference type="EMBL" id="UYRS01000719">
    <property type="protein sequence ID" value="VDK23917.1"/>
    <property type="molecule type" value="Genomic_DNA"/>
</dbReference>
<feature type="domain" description="Cyclin N-terminal" evidence="2">
    <location>
        <begin position="144"/>
        <end position="250"/>
    </location>
</feature>